<dbReference type="InterPro" id="IPR052017">
    <property type="entry name" value="TSUP"/>
</dbReference>
<keyword evidence="4 8" id="KW-1003">Cell membrane</keyword>
<protein>
    <recommendedName>
        <fullName evidence="8">Probable membrane transporter protein</fullName>
    </recommendedName>
</protein>
<keyword evidence="5 8" id="KW-0812">Transmembrane</keyword>
<evidence type="ECO:0000256" key="5">
    <source>
        <dbReference type="ARBA" id="ARBA00022692"/>
    </source>
</evidence>
<organism evidence="9 10">
    <name type="scientific">Vibrio penaeicida</name>
    <dbReference type="NCBI Taxonomy" id="104609"/>
    <lineage>
        <taxon>Bacteria</taxon>
        <taxon>Pseudomonadati</taxon>
        <taxon>Pseudomonadota</taxon>
        <taxon>Gammaproteobacteria</taxon>
        <taxon>Vibrionales</taxon>
        <taxon>Vibrionaceae</taxon>
        <taxon>Vibrio</taxon>
    </lineage>
</organism>
<evidence type="ECO:0000256" key="1">
    <source>
        <dbReference type="ARBA" id="ARBA00004651"/>
    </source>
</evidence>
<dbReference type="GO" id="GO:0005886">
    <property type="term" value="C:plasma membrane"/>
    <property type="evidence" value="ECO:0007669"/>
    <property type="project" value="UniProtKB-SubCell"/>
</dbReference>
<name>A0AAV5P2A4_9VIBR</name>
<feature type="transmembrane region" description="Helical" evidence="8">
    <location>
        <begin position="102"/>
        <end position="119"/>
    </location>
</feature>
<dbReference type="PANTHER" id="PTHR30269">
    <property type="entry name" value="TRANSMEMBRANE PROTEIN YFCA"/>
    <property type="match status" value="1"/>
</dbReference>
<comment type="similarity">
    <text evidence="2 8">Belongs to the 4-toluene sulfonate uptake permease (TSUP) (TC 2.A.102) family.</text>
</comment>
<evidence type="ECO:0000313" key="9">
    <source>
        <dbReference type="EMBL" id="GLQ76409.1"/>
    </source>
</evidence>
<gene>
    <name evidence="9" type="ORF">GCM10007932_57720</name>
</gene>
<dbReference type="EMBL" id="BSNX01000075">
    <property type="protein sequence ID" value="GLQ76409.1"/>
    <property type="molecule type" value="Genomic_DNA"/>
</dbReference>
<evidence type="ECO:0000256" key="2">
    <source>
        <dbReference type="ARBA" id="ARBA00009142"/>
    </source>
</evidence>
<evidence type="ECO:0000313" key="10">
    <source>
        <dbReference type="Proteomes" id="UP001156690"/>
    </source>
</evidence>
<feature type="transmembrane region" description="Helical" evidence="8">
    <location>
        <begin position="71"/>
        <end position="90"/>
    </location>
</feature>
<evidence type="ECO:0000256" key="4">
    <source>
        <dbReference type="ARBA" id="ARBA00022475"/>
    </source>
</evidence>
<dbReference type="Proteomes" id="UP001156690">
    <property type="component" value="Unassembled WGS sequence"/>
</dbReference>
<feature type="transmembrane region" description="Helical" evidence="8">
    <location>
        <begin position="228"/>
        <end position="246"/>
    </location>
</feature>
<dbReference type="PANTHER" id="PTHR30269:SF37">
    <property type="entry name" value="MEMBRANE TRANSPORTER PROTEIN"/>
    <property type="match status" value="1"/>
</dbReference>
<accession>A0AAV5P2A4</accession>
<sequence>MELILLLVIIAIGTYFQTVAGFGIAIIIIGLTSAFQLYSLPVIAAIISLITIGNCLVALKGVGRQTPWRKWVFTILGVMPGIYIGLLGLNHLSGEAISTLEFLLGCIILYSAISLFWRASAKKELSSVRSFSVAGFTSGLCSGMFGLGGPPLVYHFYRQPMAMEHIRALLLSTFLCSSVSRTVLLAWENQLTPEILTISAAAIPLVMLVTYLTQKYPTNIAPNTMRKGISIVLFLIAMRLMVPFFIDMLPK</sequence>
<feature type="transmembrane region" description="Helical" evidence="8">
    <location>
        <begin position="37"/>
        <end position="59"/>
    </location>
</feature>
<feature type="transmembrane region" description="Helical" evidence="8">
    <location>
        <begin position="7"/>
        <end position="31"/>
    </location>
</feature>
<comment type="caution">
    <text evidence="9">The sequence shown here is derived from an EMBL/GenBank/DDBJ whole genome shotgun (WGS) entry which is preliminary data.</text>
</comment>
<keyword evidence="6 8" id="KW-1133">Transmembrane helix</keyword>
<dbReference type="InterPro" id="IPR002781">
    <property type="entry name" value="TM_pro_TauE-like"/>
</dbReference>
<evidence type="ECO:0000256" key="7">
    <source>
        <dbReference type="ARBA" id="ARBA00023136"/>
    </source>
</evidence>
<keyword evidence="7 8" id="KW-0472">Membrane</keyword>
<dbReference type="AlphaFoldDB" id="A0AAV5P2A4"/>
<reference evidence="10" key="1">
    <citation type="journal article" date="2019" name="Int. J. Syst. Evol. Microbiol.">
        <title>The Global Catalogue of Microorganisms (GCM) 10K type strain sequencing project: providing services to taxonomists for standard genome sequencing and annotation.</title>
        <authorList>
            <consortium name="The Broad Institute Genomics Platform"/>
            <consortium name="The Broad Institute Genome Sequencing Center for Infectious Disease"/>
            <person name="Wu L."/>
            <person name="Ma J."/>
        </authorList>
    </citation>
    <scope>NUCLEOTIDE SEQUENCE [LARGE SCALE GENOMIC DNA]</scope>
    <source>
        <strain evidence="10">NBRC 15640</strain>
    </source>
</reference>
<keyword evidence="10" id="KW-1185">Reference proteome</keyword>
<evidence type="ECO:0000256" key="6">
    <source>
        <dbReference type="ARBA" id="ARBA00022989"/>
    </source>
</evidence>
<comment type="subcellular location">
    <subcellularLocation>
        <location evidence="1 8">Cell membrane</location>
        <topology evidence="1 8">Multi-pass membrane protein</topology>
    </subcellularLocation>
</comment>
<keyword evidence="3" id="KW-0813">Transport</keyword>
<proteinExistence type="inferred from homology"/>
<dbReference type="RefSeq" id="WP_126606504.1">
    <property type="nucleotide sequence ID" value="NZ_AP025145.1"/>
</dbReference>
<evidence type="ECO:0000256" key="3">
    <source>
        <dbReference type="ARBA" id="ARBA00022448"/>
    </source>
</evidence>
<evidence type="ECO:0000256" key="8">
    <source>
        <dbReference type="RuleBase" id="RU363041"/>
    </source>
</evidence>
<feature type="transmembrane region" description="Helical" evidence="8">
    <location>
        <begin position="131"/>
        <end position="154"/>
    </location>
</feature>
<dbReference type="Pfam" id="PF01925">
    <property type="entry name" value="TauE"/>
    <property type="match status" value="1"/>
</dbReference>
<feature type="transmembrane region" description="Helical" evidence="8">
    <location>
        <begin position="194"/>
        <end position="213"/>
    </location>
</feature>